<sequence>MADKATIDQSDSSNHSPDAEKREMSHIEEIHTNEQVPGHSNHYEEDGLRAYGDEADHDHVKPMTFARMMSLVAMAFLWTGSQIPVYLFGAVPPYIYADIGGADRWVWFVLANLLSLAAVCPFVGSISDLIGRRYVALIGASFLVVGMIICSTVHEMNYFICGMVFAGVGAGINELTALAATSELAPTAQRGKYVAVLIFTILPFLPSVLYGQLISYYCSWRWLGLICGIWAFLGLVMTAIFYFPPPRVNSEGMSAKEVLAEIDYIGGILSVGGMILFLAGVQWGGYQYAWSSAHVLVPLILGAGMIAAFIIWQGYAQHPMFPSRLRQDPRTLSLTLVITFISGANFFSILMFWPTQAFNVYGHNPVGVGIRGLPVSFGILGGAVVVLWLLSIFRGHNKELMIVSSVLMTAGCGSLAVATADNLRVLWGLLVLAGLGIGGIVVPASIITTIICPDDLIATVAALTLAIRVIGGSVGYSVYYNVFVSKFVPKAMAHIGGYMTEGLNITNATIIGEAIQLTADSLVDRIADLPGVAGVPGAHEAIVRAGQVAYAEAYAYVYYVSIAFGAISIVAACFLGDIGKYMDEHVAVVM</sequence>
<dbReference type="Gene3D" id="1.20.1250.20">
    <property type="entry name" value="MFS general substrate transporter like domains"/>
    <property type="match status" value="1"/>
</dbReference>
<dbReference type="FunFam" id="1.20.1250.20:FF:000784">
    <property type="entry name" value="MFS drug efflux pump"/>
    <property type="match status" value="1"/>
</dbReference>
<dbReference type="OMA" id="GHDPVQV"/>
<dbReference type="InterPro" id="IPR036259">
    <property type="entry name" value="MFS_trans_sf"/>
</dbReference>
<dbReference type="Proteomes" id="UP000016933">
    <property type="component" value="Unassembled WGS sequence"/>
</dbReference>
<feature type="transmembrane region" description="Helical" evidence="7">
    <location>
        <begin position="556"/>
        <end position="575"/>
    </location>
</feature>
<feature type="region of interest" description="Disordered" evidence="6">
    <location>
        <begin position="1"/>
        <end position="24"/>
    </location>
</feature>
<evidence type="ECO:0000256" key="6">
    <source>
        <dbReference type="SAM" id="MobiDB-lite"/>
    </source>
</evidence>
<feature type="transmembrane region" description="Helical" evidence="7">
    <location>
        <begin position="264"/>
        <end position="283"/>
    </location>
</feature>
<feature type="transmembrane region" description="Helical" evidence="7">
    <location>
        <begin position="220"/>
        <end position="243"/>
    </location>
</feature>
<gene>
    <name evidence="9" type="ORF">DOTSEDRAFT_163562</name>
</gene>
<feature type="transmembrane region" description="Helical" evidence="7">
    <location>
        <begin position="134"/>
        <end position="154"/>
    </location>
</feature>
<dbReference type="PROSITE" id="PS50850">
    <property type="entry name" value="MFS"/>
    <property type="match status" value="1"/>
</dbReference>
<feature type="transmembrane region" description="Helical" evidence="7">
    <location>
        <begin position="289"/>
        <end position="312"/>
    </location>
</feature>
<evidence type="ECO:0000256" key="2">
    <source>
        <dbReference type="ARBA" id="ARBA00022448"/>
    </source>
</evidence>
<feature type="domain" description="Major facilitator superfamily (MFS) profile" evidence="8">
    <location>
        <begin position="68"/>
        <end position="580"/>
    </location>
</feature>
<protein>
    <recommendedName>
        <fullName evidence="8">Major facilitator superfamily (MFS) profile domain-containing protein</fullName>
    </recommendedName>
</protein>
<dbReference type="eggNOG" id="KOG0254">
    <property type="taxonomic scope" value="Eukaryota"/>
</dbReference>
<comment type="subcellular location">
    <subcellularLocation>
        <location evidence="1">Membrane</location>
        <topology evidence="1">Multi-pass membrane protein</topology>
    </subcellularLocation>
</comment>
<feature type="transmembrane region" description="Helical" evidence="7">
    <location>
        <begin position="425"/>
        <end position="444"/>
    </location>
</feature>
<dbReference type="SUPFAM" id="SSF103473">
    <property type="entry name" value="MFS general substrate transporter"/>
    <property type="match status" value="1"/>
</dbReference>
<feature type="transmembrane region" description="Helical" evidence="7">
    <location>
        <begin position="71"/>
        <end position="95"/>
    </location>
</feature>
<keyword evidence="3 7" id="KW-0812">Transmembrane</keyword>
<keyword evidence="5 7" id="KW-0472">Membrane</keyword>
<dbReference type="InterPro" id="IPR020846">
    <property type="entry name" value="MFS_dom"/>
</dbReference>
<evidence type="ECO:0000256" key="5">
    <source>
        <dbReference type="ARBA" id="ARBA00023136"/>
    </source>
</evidence>
<evidence type="ECO:0000256" key="7">
    <source>
        <dbReference type="SAM" id="Phobius"/>
    </source>
</evidence>
<keyword evidence="10" id="KW-1185">Reference proteome</keyword>
<dbReference type="InterPro" id="IPR010573">
    <property type="entry name" value="MFS_Str1/Tri12-like"/>
</dbReference>
<organism evidence="9 10">
    <name type="scientific">Dothistroma septosporum (strain NZE10 / CBS 128990)</name>
    <name type="common">Red band needle blight fungus</name>
    <name type="synonym">Mycosphaerella pini</name>
    <dbReference type="NCBI Taxonomy" id="675120"/>
    <lineage>
        <taxon>Eukaryota</taxon>
        <taxon>Fungi</taxon>
        <taxon>Dikarya</taxon>
        <taxon>Ascomycota</taxon>
        <taxon>Pezizomycotina</taxon>
        <taxon>Dothideomycetes</taxon>
        <taxon>Dothideomycetidae</taxon>
        <taxon>Mycosphaerellales</taxon>
        <taxon>Mycosphaerellaceae</taxon>
        <taxon>Dothistroma</taxon>
    </lineage>
</organism>
<dbReference type="EMBL" id="KB446535">
    <property type="protein sequence ID" value="EME49299.1"/>
    <property type="molecule type" value="Genomic_DNA"/>
</dbReference>
<accession>N1Q449</accession>
<evidence type="ECO:0000256" key="3">
    <source>
        <dbReference type="ARBA" id="ARBA00022692"/>
    </source>
</evidence>
<dbReference type="OrthoDB" id="4161376at2759"/>
<feature type="transmembrane region" description="Helical" evidence="7">
    <location>
        <begin position="160"/>
        <end position="181"/>
    </location>
</feature>
<evidence type="ECO:0000313" key="9">
    <source>
        <dbReference type="EMBL" id="EME49299.1"/>
    </source>
</evidence>
<dbReference type="PANTHER" id="PTHR23501:SF109">
    <property type="entry name" value="MAJOR FACILITATOR SUPERFAMILY (MFS) PROFILE DOMAIN-CONTAINING PROTEIN-RELATED"/>
    <property type="match status" value="1"/>
</dbReference>
<feature type="transmembrane region" description="Helical" evidence="7">
    <location>
        <begin position="332"/>
        <end position="353"/>
    </location>
</feature>
<dbReference type="GO" id="GO:0005886">
    <property type="term" value="C:plasma membrane"/>
    <property type="evidence" value="ECO:0007669"/>
    <property type="project" value="TreeGrafter"/>
</dbReference>
<feature type="transmembrane region" description="Helical" evidence="7">
    <location>
        <begin position="373"/>
        <end position="393"/>
    </location>
</feature>
<dbReference type="AlphaFoldDB" id="N1Q449"/>
<keyword evidence="2" id="KW-0813">Transport</keyword>
<dbReference type="HOGENOM" id="CLU_000960_25_3_1"/>
<feature type="compositionally biased region" description="Polar residues" evidence="6">
    <location>
        <begin position="7"/>
        <end position="16"/>
    </location>
</feature>
<feature type="transmembrane region" description="Helical" evidence="7">
    <location>
        <begin position="456"/>
        <end position="479"/>
    </location>
</feature>
<evidence type="ECO:0000259" key="8">
    <source>
        <dbReference type="PROSITE" id="PS50850"/>
    </source>
</evidence>
<dbReference type="Pfam" id="PF06609">
    <property type="entry name" value="TRI12"/>
    <property type="match status" value="1"/>
</dbReference>
<proteinExistence type="predicted"/>
<feature type="transmembrane region" description="Helical" evidence="7">
    <location>
        <begin position="193"/>
        <end position="214"/>
    </location>
</feature>
<name>N1Q449_DOTSN</name>
<dbReference type="GO" id="GO:0022857">
    <property type="term" value="F:transmembrane transporter activity"/>
    <property type="evidence" value="ECO:0007669"/>
    <property type="project" value="InterPro"/>
</dbReference>
<evidence type="ECO:0000313" key="10">
    <source>
        <dbReference type="Proteomes" id="UP000016933"/>
    </source>
</evidence>
<keyword evidence="4 7" id="KW-1133">Transmembrane helix</keyword>
<evidence type="ECO:0000256" key="4">
    <source>
        <dbReference type="ARBA" id="ARBA00022989"/>
    </source>
</evidence>
<dbReference type="PANTHER" id="PTHR23501">
    <property type="entry name" value="MAJOR FACILITATOR SUPERFAMILY"/>
    <property type="match status" value="1"/>
</dbReference>
<reference evidence="10" key="1">
    <citation type="journal article" date="2012" name="PLoS Genet.">
        <title>The genomes of the fungal plant pathogens Cladosporium fulvum and Dothistroma septosporum reveal adaptation to different hosts and lifestyles but also signatures of common ancestry.</title>
        <authorList>
            <person name="de Wit P.J.G.M."/>
            <person name="van der Burgt A."/>
            <person name="Oekmen B."/>
            <person name="Stergiopoulos I."/>
            <person name="Abd-Elsalam K.A."/>
            <person name="Aerts A.L."/>
            <person name="Bahkali A.H."/>
            <person name="Beenen H.G."/>
            <person name="Chettri P."/>
            <person name="Cox M.P."/>
            <person name="Datema E."/>
            <person name="de Vries R.P."/>
            <person name="Dhillon B."/>
            <person name="Ganley A.R."/>
            <person name="Griffiths S.A."/>
            <person name="Guo Y."/>
            <person name="Hamelin R.C."/>
            <person name="Henrissat B."/>
            <person name="Kabir M.S."/>
            <person name="Jashni M.K."/>
            <person name="Kema G."/>
            <person name="Klaubauf S."/>
            <person name="Lapidus A."/>
            <person name="Levasseur A."/>
            <person name="Lindquist E."/>
            <person name="Mehrabi R."/>
            <person name="Ohm R.A."/>
            <person name="Owen T.J."/>
            <person name="Salamov A."/>
            <person name="Schwelm A."/>
            <person name="Schijlen E."/>
            <person name="Sun H."/>
            <person name="van den Burg H.A."/>
            <person name="van Ham R.C.H.J."/>
            <person name="Zhang S."/>
            <person name="Goodwin S.B."/>
            <person name="Grigoriev I.V."/>
            <person name="Collemare J."/>
            <person name="Bradshaw R.E."/>
        </authorList>
    </citation>
    <scope>NUCLEOTIDE SEQUENCE [LARGE SCALE GENOMIC DNA]</scope>
    <source>
        <strain evidence="10">NZE10 / CBS 128990</strain>
    </source>
</reference>
<reference evidence="9 10" key="2">
    <citation type="journal article" date="2012" name="PLoS Pathog.">
        <title>Diverse lifestyles and strategies of plant pathogenesis encoded in the genomes of eighteen Dothideomycetes fungi.</title>
        <authorList>
            <person name="Ohm R.A."/>
            <person name="Feau N."/>
            <person name="Henrissat B."/>
            <person name="Schoch C.L."/>
            <person name="Horwitz B.A."/>
            <person name="Barry K.W."/>
            <person name="Condon B.J."/>
            <person name="Copeland A.C."/>
            <person name="Dhillon B."/>
            <person name="Glaser F."/>
            <person name="Hesse C.N."/>
            <person name="Kosti I."/>
            <person name="LaButti K."/>
            <person name="Lindquist E.A."/>
            <person name="Lucas S."/>
            <person name="Salamov A.A."/>
            <person name="Bradshaw R.E."/>
            <person name="Ciuffetti L."/>
            <person name="Hamelin R.C."/>
            <person name="Kema G.H.J."/>
            <person name="Lawrence C."/>
            <person name="Scott J.A."/>
            <person name="Spatafora J.W."/>
            <person name="Turgeon B.G."/>
            <person name="de Wit P.J.G.M."/>
            <person name="Zhong S."/>
            <person name="Goodwin S.B."/>
            <person name="Grigoriev I.V."/>
        </authorList>
    </citation>
    <scope>NUCLEOTIDE SEQUENCE [LARGE SCALE GENOMIC DNA]</scope>
    <source>
        <strain evidence="10">NZE10 / CBS 128990</strain>
    </source>
</reference>
<feature type="transmembrane region" description="Helical" evidence="7">
    <location>
        <begin position="107"/>
        <end position="127"/>
    </location>
</feature>
<evidence type="ECO:0000256" key="1">
    <source>
        <dbReference type="ARBA" id="ARBA00004141"/>
    </source>
</evidence>